<accession>A0A318SEU1</accession>
<dbReference type="EMBL" id="QJTC01000025">
    <property type="protein sequence ID" value="PYE74366.1"/>
    <property type="molecule type" value="Genomic_DNA"/>
</dbReference>
<feature type="chain" id="PRO_5016327636" evidence="2">
    <location>
        <begin position="33"/>
        <end position="153"/>
    </location>
</feature>
<keyword evidence="2" id="KW-0732">Signal</keyword>
<protein>
    <submittedName>
        <fullName evidence="3">Uncharacterized protein</fullName>
    </submittedName>
</protein>
<dbReference type="Proteomes" id="UP000247540">
    <property type="component" value="Unassembled WGS sequence"/>
</dbReference>
<feature type="region of interest" description="Disordered" evidence="1">
    <location>
        <begin position="42"/>
        <end position="153"/>
    </location>
</feature>
<dbReference type="AlphaFoldDB" id="A0A318SEU1"/>
<feature type="compositionally biased region" description="Gly residues" evidence="1">
    <location>
        <begin position="53"/>
        <end position="65"/>
    </location>
</feature>
<dbReference type="OrthoDB" id="8913412at2"/>
<comment type="caution">
    <text evidence="3">The sequence shown here is derived from an EMBL/GenBank/DDBJ whole genome shotgun (WGS) entry which is preliminary data.</text>
</comment>
<dbReference type="RefSeq" id="WP_146228760.1">
    <property type="nucleotide sequence ID" value="NZ_JAMOFZ010000025.1"/>
</dbReference>
<evidence type="ECO:0000256" key="2">
    <source>
        <dbReference type="SAM" id="SignalP"/>
    </source>
</evidence>
<evidence type="ECO:0000256" key="1">
    <source>
        <dbReference type="SAM" id="MobiDB-lite"/>
    </source>
</evidence>
<organism evidence="3 4">
    <name type="scientific">Xylophilus ampelinus</name>
    <dbReference type="NCBI Taxonomy" id="54067"/>
    <lineage>
        <taxon>Bacteria</taxon>
        <taxon>Pseudomonadati</taxon>
        <taxon>Pseudomonadota</taxon>
        <taxon>Betaproteobacteria</taxon>
        <taxon>Burkholderiales</taxon>
        <taxon>Xylophilus</taxon>
    </lineage>
</organism>
<evidence type="ECO:0000313" key="3">
    <source>
        <dbReference type="EMBL" id="PYE74366.1"/>
    </source>
</evidence>
<proteinExistence type="predicted"/>
<evidence type="ECO:0000313" key="4">
    <source>
        <dbReference type="Proteomes" id="UP000247540"/>
    </source>
</evidence>
<keyword evidence="4" id="KW-1185">Reference proteome</keyword>
<sequence length="153" mass="14864">MRRFQHRSPSFARSLRATVLTAVAFLSAGAFAQISPGAAAAASAGGSSASANGGTGGVGLGGVGPGVTVNPGVNSGAGTGVQGREQGSGALSGPRARRDAQAVAAQRGEAVPERAGQRALMLDQTRREPLGSLSNPSGPPGPPPPSGRNTGSQ</sequence>
<feature type="compositionally biased region" description="Pro residues" evidence="1">
    <location>
        <begin position="137"/>
        <end position="146"/>
    </location>
</feature>
<feature type="signal peptide" evidence="2">
    <location>
        <begin position="1"/>
        <end position="32"/>
    </location>
</feature>
<name>A0A318SEU1_9BURK</name>
<gene>
    <name evidence="3" type="ORF">DFQ15_12539</name>
</gene>
<feature type="compositionally biased region" description="Low complexity" evidence="1">
    <location>
        <begin position="42"/>
        <end position="52"/>
    </location>
</feature>
<reference evidence="3 4" key="1">
    <citation type="submission" date="2018-06" db="EMBL/GenBank/DDBJ databases">
        <title>Genomic Encyclopedia of Type Strains, Phase III (KMG-III): the genomes of soil and plant-associated and newly described type strains.</title>
        <authorList>
            <person name="Whitman W."/>
        </authorList>
    </citation>
    <scope>NUCLEOTIDE SEQUENCE [LARGE SCALE GENOMIC DNA]</scope>
    <source>
        <strain evidence="3 4">CECT 7646</strain>
    </source>
</reference>